<protein>
    <submittedName>
        <fullName evidence="2">Uncharacterized protein</fullName>
    </submittedName>
</protein>
<dbReference type="EMBL" id="CM007891">
    <property type="protein sequence ID" value="OTG33417.1"/>
    <property type="molecule type" value="Genomic_DNA"/>
</dbReference>
<proteinExistence type="predicted"/>
<sequence length="154" mass="17421">MNMHPDRYGSGNGQLNGSNYLNGGDDKHTDDTRGIVEGDLPASNMPEMTKVNNLQNASSQSLFHIVHKILDDSIENRKEDVPDRVACVLKKLVQLIEQRSLKQAEEFKKQNKLCKTREDKYQLKMRVFKTLVTGAMDENEVGGSGMLFYLLISF</sequence>
<feature type="region of interest" description="Disordered" evidence="1">
    <location>
        <begin position="1"/>
        <end position="44"/>
    </location>
</feature>
<feature type="compositionally biased region" description="Basic and acidic residues" evidence="1">
    <location>
        <begin position="24"/>
        <end position="36"/>
    </location>
</feature>
<gene>
    <name evidence="2" type="ORF">HannXRQ_Chr02g0034501</name>
</gene>
<name>A0A251VCR2_HELAN</name>
<accession>A0A251VCR2</accession>
<dbReference type="STRING" id="4232.A0A251VCR2"/>
<dbReference type="AlphaFoldDB" id="A0A251VCR2"/>
<organism evidence="2 3">
    <name type="scientific">Helianthus annuus</name>
    <name type="common">Common sunflower</name>
    <dbReference type="NCBI Taxonomy" id="4232"/>
    <lineage>
        <taxon>Eukaryota</taxon>
        <taxon>Viridiplantae</taxon>
        <taxon>Streptophyta</taxon>
        <taxon>Embryophyta</taxon>
        <taxon>Tracheophyta</taxon>
        <taxon>Spermatophyta</taxon>
        <taxon>Magnoliopsida</taxon>
        <taxon>eudicotyledons</taxon>
        <taxon>Gunneridae</taxon>
        <taxon>Pentapetalae</taxon>
        <taxon>asterids</taxon>
        <taxon>campanulids</taxon>
        <taxon>Asterales</taxon>
        <taxon>Asteraceae</taxon>
        <taxon>Asteroideae</taxon>
        <taxon>Heliantheae alliance</taxon>
        <taxon>Heliantheae</taxon>
        <taxon>Helianthus</taxon>
    </lineage>
</organism>
<dbReference type="InParanoid" id="A0A251VCR2"/>
<dbReference type="Proteomes" id="UP000215914">
    <property type="component" value="Chromosome 2"/>
</dbReference>
<keyword evidence="3" id="KW-1185">Reference proteome</keyword>
<evidence type="ECO:0000313" key="3">
    <source>
        <dbReference type="Proteomes" id="UP000215914"/>
    </source>
</evidence>
<reference evidence="3" key="1">
    <citation type="journal article" date="2017" name="Nature">
        <title>The sunflower genome provides insights into oil metabolism, flowering and Asterid evolution.</title>
        <authorList>
            <person name="Badouin H."/>
            <person name="Gouzy J."/>
            <person name="Grassa C.J."/>
            <person name="Murat F."/>
            <person name="Staton S.E."/>
            <person name="Cottret L."/>
            <person name="Lelandais-Briere C."/>
            <person name="Owens G.L."/>
            <person name="Carrere S."/>
            <person name="Mayjonade B."/>
            <person name="Legrand L."/>
            <person name="Gill N."/>
            <person name="Kane N.C."/>
            <person name="Bowers J.E."/>
            <person name="Hubner S."/>
            <person name="Bellec A."/>
            <person name="Berard A."/>
            <person name="Berges H."/>
            <person name="Blanchet N."/>
            <person name="Boniface M.C."/>
            <person name="Brunel D."/>
            <person name="Catrice O."/>
            <person name="Chaidir N."/>
            <person name="Claudel C."/>
            <person name="Donnadieu C."/>
            <person name="Faraut T."/>
            <person name="Fievet G."/>
            <person name="Helmstetter N."/>
            <person name="King M."/>
            <person name="Knapp S.J."/>
            <person name="Lai Z."/>
            <person name="Le Paslier M.C."/>
            <person name="Lippi Y."/>
            <person name="Lorenzon L."/>
            <person name="Mandel J.R."/>
            <person name="Marage G."/>
            <person name="Marchand G."/>
            <person name="Marquand E."/>
            <person name="Bret-Mestries E."/>
            <person name="Morien E."/>
            <person name="Nambeesan S."/>
            <person name="Nguyen T."/>
            <person name="Pegot-Espagnet P."/>
            <person name="Pouilly N."/>
            <person name="Raftis F."/>
            <person name="Sallet E."/>
            <person name="Schiex T."/>
            <person name="Thomas J."/>
            <person name="Vandecasteele C."/>
            <person name="Vares D."/>
            <person name="Vear F."/>
            <person name="Vautrin S."/>
            <person name="Crespi M."/>
            <person name="Mangin B."/>
            <person name="Burke J.M."/>
            <person name="Salse J."/>
            <person name="Munos S."/>
            <person name="Vincourt P."/>
            <person name="Rieseberg L.H."/>
            <person name="Langlade N.B."/>
        </authorList>
    </citation>
    <scope>NUCLEOTIDE SEQUENCE [LARGE SCALE GENOMIC DNA]</scope>
    <source>
        <strain evidence="3">cv. SF193</strain>
    </source>
</reference>
<evidence type="ECO:0000313" key="2">
    <source>
        <dbReference type="EMBL" id="OTG33417.1"/>
    </source>
</evidence>
<evidence type="ECO:0000256" key="1">
    <source>
        <dbReference type="SAM" id="MobiDB-lite"/>
    </source>
</evidence>